<evidence type="ECO:0000313" key="10">
    <source>
        <dbReference type="Proteomes" id="UP000663870"/>
    </source>
</evidence>
<evidence type="ECO:0000313" key="8">
    <source>
        <dbReference type="EMBL" id="CAF1591508.1"/>
    </source>
</evidence>
<dbReference type="EMBL" id="CAJNOT010000033">
    <property type="protein sequence ID" value="CAF0789221.1"/>
    <property type="molecule type" value="Genomic_DNA"/>
</dbReference>
<sequence length="240" mass="28890">MSIFRFGHAEYSINFFLASSLMFLSTCCCISAFASPYWTKRYQDTPKDFQNIGLWELCLYKYRHYKDDLQIPYTGCFWFWTNEMYRFRDWIIPSWFKWVQAFATLGLIFTIMTISSLIVAVFSSFRWQWRYQLVVCIMSFVIFVCELIAVCVYGLYSQDRLWMPRPEFNYLSYSYWLECTGLFFAFCACVLFAGEIQFLREYTEDYMDEMYHHKDFPYSLPNGSHLQLTEGHGRLSRSHL</sequence>
<evidence type="ECO:0000256" key="4">
    <source>
        <dbReference type="ARBA" id="ARBA00023136"/>
    </source>
</evidence>
<evidence type="ECO:0000313" key="7">
    <source>
        <dbReference type="EMBL" id="CAF1330772.1"/>
    </source>
</evidence>
<comment type="caution">
    <text evidence="6">The sequence shown here is derived from an EMBL/GenBank/DDBJ whole genome shotgun (WGS) entry which is preliminary data.</text>
</comment>
<gene>
    <name evidence="8" type="ORF">JXQ802_LOCUS47293</name>
    <name evidence="7" type="ORF">PYM288_LOCUS31398</name>
    <name evidence="6" type="ORF">ZHD862_LOCUS1814</name>
</gene>
<dbReference type="AlphaFoldDB" id="A0A813S362"/>
<name>A0A813S362_9BILA</name>
<proteinExistence type="predicted"/>
<comment type="subcellular location">
    <subcellularLocation>
        <location evidence="1">Membrane</location>
        <topology evidence="1">Multi-pass membrane protein</topology>
    </subcellularLocation>
</comment>
<feature type="transmembrane region" description="Helical" evidence="5">
    <location>
        <begin position="133"/>
        <end position="155"/>
    </location>
</feature>
<dbReference type="PANTHER" id="PTHR21284:SF12">
    <property type="entry name" value="EG:80H7.2 PROTEIN"/>
    <property type="match status" value="1"/>
</dbReference>
<organism evidence="6 9">
    <name type="scientific">Rotaria sordida</name>
    <dbReference type="NCBI Taxonomy" id="392033"/>
    <lineage>
        <taxon>Eukaryota</taxon>
        <taxon>Metazoa</taxon>
        <taxon>Spiralia</taxon>
        <taxon>Gnathifera</taxon>
        <taxon>Rotifera</taxon>
        <taxon>Eurotatoria</taxon>
        <taxon>Bdelloidea</taxon>
        <taxon>Philodinida</taxon>
        <taxon>Philodinidae</taxon>
        <taxon>Rotaria</taxon>
    </lineage>
</organism>
<dbReference type="EMBL" id="CAJNOL010004608">
    <property type="protein sequence ID" value="CAF1591508.1"/>
    <property type="molecule type" value="Genomic_DNA"/>
</dbReference>
<dbReference type="Gene3D" id="1.20.140.150">
    <property type="match status" value="1"/>
</dbReference>
<dbReference type="Proteomes" id="UP000663864">
    <property type="component" value="Unassembled WGS sequence"/>
</dbReference>
<dbReference type="Pfam" id="PF13903">
    <property type="entry name" value="Claudin_2"/>
    <property type="match status" value="1"/>
</dbReference>
<dbReference type="Proteomes" id="UP000663854">
    <property type="component" value="Unassembled WGS sequence"/>
</dbReference>
<keyword evidence="10" id="KW-1185">Reference proteome</keyword>
<evidence type="ECO:0000313" key="9">
    <source>
        <dbReference type="Proteomes" id="UP000663864"/>
    </source>
</evidence>
<dbReference type="Proteomes" id="UP000663870">
    <property type="component" value="Unassembled WGS sequence"/>
</dbReference>
<feature type="transmembrane region" description="Helical" evidence="5">
    <location>
        <begin position="12"/>
        <end position="34"/>
    </location>
</feature>
<evidence type="ECO:0000313" key="6">
    <source>
        <dbReference type="EMBL" id="CAF0789221.1"/>
    </source>
</evidence>
<dbReference type="EMBL" id="CAJNOH010003286">
    <property type="protein sequence ID" value="CAF1330772.1"/>
    <property type="molecule type" value="Genomic_DNA"/>
</dbReference>
<dbReference type="GO" id="GO:0016020">
    <property type="term" value="C:membrane"/>
    <property type="evidence" value="ECO:0007669"/>
    <property type="project" value="UniProtKB-SubCell"/>
</dbReference>
<evidence type="ECO:0000256" key="5">
    <source>
        <dbReference type="SAM" id="Phobius"/>
    </source>
</evidence>
<feature type="transmembrane region" description="Helical" evidence="5">
    <location>
        <begin position="175"/>
        <end position="194"/>
    </location>
</feature>
<keyword evidence="2 5" id="KW-0812">Transmembrane</keyword>
<keyword evidence="4 5" id="KW-0472">Membrane</keyword>
<evidence type="ECO:0000256" key="2">
    <source>
        <dbReference type="ARBA" id="ARBA00022692"/>
    </source>
</evidence>
<accession>A0A813S362</accession>
<evidence type="ECO:0000256" key="3">
    <source>
        <dbReference type="ARBA" id="ARBA00022989"/>
    </source>
</evidence>
<protein>
    <submittedName>
        <fullName evidence="6">Uncharacterized protein</fullName>
    </submittedName>
</protein>
<keyword evidence="3 5" id="KW-1133">Transmembrane helix</keyword>
<feature type="transmembrane region" description="Helical" evidence="5">
    <location>
        <begin position="98"/>
        <end position="121"/>
    </location>
</feature>
<reference evidence="6" key="1">
    <citation type="submission" date="2021-02" db="EMBL/GenBank/DDBJ databases">
        <authorList>
            <person name="Nowell W R."/>
        </authorList>
    </citation>
    <scope>NUCLEOTIDE SEQUENCE</scope>
</reference>
<evidence type="ECO:0000256" key="1">
    <source>
        <dbReference type="ARBA" id="ARBA00004141"/>
    </source>
</evidence>
<dbReference type="PANTHER" id="PTHR21284">
    <property type="entry name" value="EG:80H7.2 PROTEIN"/>
    <property type="match status" value="1"/>
</dbReference>
<dbReference type="InterPro" id="IPR004031">
    <property type="entry name" value="PMP22/EMP/MP20/Claudin"/>
</dbReference>